<sequence>MDSPRDAFIQVDEERDYIRTTPPLDPFSLFIFFFSSLFPLAVSPEYVVGNALESRELYRVAISQPDIYSSMRNQPLRDIIRYYLETMQDMNLIEQELDQWIEQKDQETEEEIKSILHTISAETISTIPVESVKVNKVTPVKEYCSEPEETLEVSLHEPYIEIAQNIEDEAEKEIEFISEWSEEPQKESKEDQPLVYVKPPTLPCILVEFKKGVVVKERSQIFYNADTFMSNDHDATESFMLEVSDELSNMMECMPVALSKAIDASFVIDISKGEGIT</sequence>
<dbReference type="EMBL" id="JBBNAE010000008">
    <property type="protein sequence ID" value="KAK9103194.1"/>
    <property type="molecule type" value="Genomic_DNA"/>
</dbReference>
<dbReference type="Proteomes" id="UP001417504">
    <property type="component" value="Unassembled WGS sequence"/>
</dbReference>
<evidence type="ECO:0000313" key="1">
    <source>
        <dbReference type="EMBL" id="KAK9103194.1"/>
    </source>
</evidence>
<gene>
    <name evidence="1" type="ORF">Sjap_020448</name>
</gene>
<organism evidence="1 2">
    <name type="scientific">Stephania japonica</name>
    <dbReference type="NCBI Taxonomy" id="461633"/>
    <lineage>
        <taxon>Eukaryota</taxon>
        <taxon>Viridiplantae</taxon>
        <taxon>Streptophyta</taxon>
        <taxon>Embryophyta</taxon>
        <taxon>Tracheophyta</taxon>
        <taxon>Spermatophyta</taxon>
        <taxon>Magnoliopsida</taxon>
        <taxon>Ranunculales</taxon>
        <taxon>Menispermaceae</taxon>
        <taxon>Menispermoideae</taxon>
        <taxon>Cissampelideae</taxon>
        <taxon>Stephania</taxon>
    </lineage>
</organism>
<dbReference type="AlphaFoldDB" id="A0AAP0F9N0"/>
<reference evidence="1 2" key="1">
    <citation type="submission" date="2024-01" db="EMBL/GenBank/DDBJ databases">
        <title>Genome assemblies of Stephania.</title>
        <authorList>
            <person name="Yang L."/>
        </authorList>
    </citation>
    <scope>NUCLEOTIDE SEQUENCE [LARGE SCALE GENOMIC DNA]</scope>
    <source>
        <strain evidence="1">QJT</strain>
        <tissue evidence="1">Leaf</tissue>
    </source>
</reference>
<accession>A0AAP0F9N0</accession>
<proteinExistence type="predicted"/>
<keyword evidence="2" id="KW-1185">Reference proteome</keyword>
<name>A0AAP0F9N0_9MAGN</name>
<protein>
    <submittedName>
        <fullName evidence="1">Uncharacterized protein</fullName>
    </submittedName>
</protein>
<comment type="caution">
    <text evidence="1">The sequence shown here is derived from an EMBL/GenBank/DDBJ whole genome shotgun (WGS) entry which is preliminary data.</text>
</comment>
<evidence type="ECO:0000313" key="2">
    <source>
        <dbReference type="Proteomes" id="UP001417504"/>
    </source>
</evidence>